<dbReference type="InterPro" id="IPR050984">
    <property type="entry name" value="Gfo/Idh/MocA_domain"/>
</dbReference>
<name>A0A495J573_9SPHI</name>
<evidence type="ECO:0000259" key="3">
    <source>
        <dbReference type="Pfam" id="PF01408"/>
    </source>
</evidence>
<dbReference type="AlphaFoldDB" id="A0A495J573"/>
<evidence type="ECO:0000259" key="4">
    <source>
        <dbReference type="Pfam" id="PF22725"/>
    </source>
</evidence>
<dbReference type="GO" id="GO:0000166">
    <property type="term" value="F:nucleotide binding"/>
    <property type="evidence" value="ECO:0007669"/>
    <property type="project" value="InterPro"/>
</dbReference>
<evidence type="ECO:0000313" key="5">
    <source>
        <dbReference type="EMBL" id="RKR83903.1"/>
    </source>
</evidence>
<dbReference type="InterPro" id="IPR000683">
    <property type="entry name" value="Gfo/Idh/MocA-like_OxRdtase_N"/>
</dbReference>
<proteinExistence type="inferred from homology"/>
<comment type="similarity">
    <text evidence="1">Belongs to the Gfo/Idh/MocA family.</text>
</comment>
<evidence type="ECO:0000313" key="6">
    <source>
        <dbReference type="Proteomes" id="UP000268007"/>
    </source>
</evidence>
<dbReference type="Gene3D" id="3.40.50.720">
    <property type="entry name" value="NAD(P)-binding Rossmann-like Domain"/>
    <property type="match status" value="1"/>
</dbReference>
<comment type="caution">
    <text evidence="5">The sequence shown here is derived from an EMBL/GenBank/DDBJ whole genome shotgun (WGS) entry which is preliminary data.</text>
</comment>
<dbReference type="RefSeq" id="WP_121199350.1">
    <property type="nucleotide sequence ID" value="NZ_RBKU01000001.1"/>
</dbReference>
<gene>
    <name evidence="5" type="ORF">BDD43_4118</name>
</gene>
<dbReference type="InterPro" id="IPR036291">
    <property type="entry name" value="NAD(P)-bd_dom_sf"/>
</dbReference>
<dbReference type="SUPFAM" id="SSF55347">
    <property type="entry name" value="Glyceraldehyde-3-phosphate dehydrogenase-like, C-terminal domain"/>
    <property type="match status" value="1"/>
</dbReference>
<dbReference type="Pfam" id="PF22725">
    <property type="entry name" value="GFO_IDH_MocA_C3"/>
    <property type="match status" value="1"/>
</dbReference>
<reference evidence="5 6" key="1">
    <citation type="submission" date="2018-10" db="EMBL/GenBank/DDBJ databases">
        <title>Genomic Encyclopedia of Archaeal and Bacterial Type Strains, Phase II (KMG-II): from individual species to whole genera.</title>
        <authorList>
            <person name="Goeker M."/>
        </authorList>
    </citation>
    <scope>NUCLEOTIDE SEQUENCE [LARGE SCALE GENOMIC DNA]</scope>
    <source>
        <strain evidence="5 6">DSM 18602</strain>
    </source>
</reference>
<dbReference type="InterPro" id="IPR055170">
    <property type="entry name" value="GFO_IDH_MocA-like_dom"/>
</dbReference>
<protein>
    <submittedName>
        <fullName evidence="5">Putative dehydrogenase</fullName>
    </submittedName>
</protein>
<keyword evidence="6" id="KW-1185">Reference proteome</keyword>
<keyword evidence="2" id="KW-0560">Oxidoreductase</keyword>
<dbReference type="PANTHER" id="PTHR22604">
    <property type="entry name" value="OXIDOREDUCTASES"/>
    <property type="match status" value="1"/>
</dbReference>
<dbReference type="Proteomes" id="UP000268007">
    <property type="component" value="Unassembled WGS sequence"/>
</dbReference>
<dbReference type="OrthoDB" id="9815825at2"/>
<feature type="domain" description="Gfo/Idh/MocA-like oxidoreductase N-terminal" evidence="3">
    <location>
        <begin position="5"/>
        <end position="117"/>
    </location>
</feature>
<organism evidence="5 6">
    <name type="scientific">Mucilaginibacter gracilis</name>
    <dbReference type="NCBI Taxonomy" id="423350"/>
    <lineage>
        <taxon>Bacteria</taxon>
        <taxon>Pseudomonadati</taxon>
        <taxon>Bacteroidota</taxon>
        <taxon>Sphingobacteriia</taxon>
        <taxon>Sphingobacteriales</taxon>
        <taxon>Sphingobacteriaceae</taxon>
        <taxon>Mucilaginibacter</taxon>
    </lineage>
</organism>
<dbReference type="Pfam" id="PF01408">
    <property type="entry name" value="GFO_IDH_MocA"/>
    <property type="match status" value="1"/>
</dbReference>
<dbReference type="SUPFAM" id="SSF51735">
    <property type="entry name" value="NAD(P)-binding Rossmann-fold domains"/>
    <property type="match status" value="1"/>
</dbReference>
<sequence length="330" mass="37042">MNKVRWGILSTAKIGRVQVIPAMQKSQYAQVVAIASRDKQKAEETANDLGIFKIYDDYEALLADPDIDAIYNPLPNHLHVPYTIKALQAGKHVLCEKPIALTAREAQQLFDACQQYPQLKVMEAFMYRFHPQWLKAKQLVDAGLLGEVKTINAFFSYFNNDAANIRNKPETGGGALMDIGCYCISFPRYIIGTEPQRVTSLIDFDPEMKTDRLTSGLLDFGNGVTATFTCSTQLQPYQRVNIFGTKGRLEIEIPVNAIADEPARLWLQNNSEIKEMLTDPVNQYTIQTDEFSKAILNNTPVPTPLTDAVNNMKVIDALFESAKKESWISL</sequence>
<evidence type="ECO:0000256" key="2">
    <source>
        <dbReference type="ARBA" id="ARBA00023002"/>
    </source>
</evidence>
<dbReference type="EMBL" id="RBKU01000001">
    <property type="protein sequence ID" value="RKR83903.1"/>
    <property type="molecule type" value="Genomic_DNA"/>
</dbReference>
<feature type="domain" description="GFO/IDH/MocA-like oxidoreductase" evidence="4">
    <location>
        <begin position="133"/>
        <end position="250"/>
    </location>
</feature>
<dbReference type="GO" id="GO:0016491">
    <property type="term" value="F:oxidoreductase activity"/>
    <property type="evidence" value="ECO:0007669"/>
    <property type="project" value="UniProtKB-KW"/>
</dbReference>
<dbReference type="PANTHER" id="PTHR22604:SF105">
    <property type="entry name" value="TRANS-1,2-DIHYDROBENZENE-1,2-DIOL DEHYDROGENASE"/>
    <property type="match status" value="1"/>
</dbReference>
<dbReference type="Gene3D" id="3.30.360.10">
    <property type="entry name" value="Dihydrodipicolinate Reductase, domain 2"/>
    <property type="match status" value="1"/>
</dbReference>
<accession>A0A495J573</accession>
<evidence type="ECO:0000256" key="1">
    <source>
        <dbReference type="ARBA" id="ARBA00010928"/>
    </source>
</evidence>